<evidence type="ECO:0000313" key="2">
    <source>
        <dbReference type="Proteomes" id="UP000613512"/>
    </source>
</evidence>
<sequence length="46" mass="5731">MKKRHSFEELVQANRQQILEDRDFLDRFEDNLERRAKELLEKKKEA</sequence>
<reference evidence="1" key="1">
    <citation type="journal article" date="2014" name="Int. J. Syst. Evol. Microbiol.">
        <title>Complete genome sequence of Corynebacterium casei LMG S-19264T (=DSM 44701T), isolated from a smear-ripened cheese.</title>
        <authorList>
            <consortium name="US DOE Joint Genome Institute (JGI-PGF)"/>
            <person name="Walter F."/>
            <person name="Albersmeier A."/>
            <person name="Kalinowski J."/>
            <person name="Ruckert C."/>
        </authorList>
    </citation>
    <scope>NUCLEOTIDE SEQUENCE</scope>
    <source>
        <strain evidence="1">CGMCC 1.12408</strain>
    </source>
</reference>
<comment type="caution">
    <text evidence="1">The sequence shown here is derived from an EMBL/GenBank/DDBJ whole genome shotgun (WGS) entry which is preliminary data.</text>
</comment>
<protein>
    <recommendedName>
        <fullName evidence="3">FbpB family small basic protein</fullName>
    </recommendedName>
</protein>
<proteinExistence type="predicted"/>
<keyword evidence="2" id="KW-1185">Reference proteome</keyword>
<gene>
    <name evidence="1" type="ORF">GCM10008025_02700</name>
</gene>
<dbReference type="Pfam" id="PF13040">
    <property type="entry name" value="Fur_reg_FbpB"/>
    <property type="match status" value="1"/>
</dbReference>
<reference evidence="1" key="2">
    <citation type="submission" date="2020-09" db="EMBL/GenBank/DDBJ databases">
        <authorList>
            <person name="Sun Q."/>
            <person name="Zhou Y."/>
        </authorList>
    </citation>
    <scope>NUCLEOTIDE SEQUENCE</scope>
    <source>
        <strain evidence="1">CGMCC 1.12408</strain>
    </source>
</reference>
<organism evidence="1 2">
    <name type="scientific">Ornithinibacillus halotolerans</name>
    <dbReference type="NCBI Taxonomy" id="1274357"/>
    <lineage>
        <taxon>Bacteria</taxon>
        <taxon>Bacillati</taxon>
        <taxon>Bacillota</taxon>
        <taxon>Bacilli</taxon>
        <taxon>Bacillales</taxon>
        <taxon>Bacillaceae</taxon>
        <taxon>Ornithinibacillus</taxon>
    </lineage>
</organism>
<evidence type="ECO:0008006" key="3">
    <source>
        <dbReference type="Google" id="ProtNLM"/>
    </source>
</evidence>
<dbReference type="EMBL" id="BMEY01000001">
    <property type="protein sequence ID" value="GGA62206.1"/>
    <property type="molecule type" value="Genomic_DNA"/>
</dbReference>
<name>A0A916RNV8_9BACI</name>
<dbReference type="AlphaFoldDB" id="A0A916RNV8"/>
<accession>A0A916RNV8</accession>
<evidence type="ECO:0000313" key="1">
    <source>
        <dbReference type="EMBL" id="GGA62206.1"/>
    </source>
</evidence>
<dbReference type="InterPro" id="IPR025004">
    <property type="entry name" value="SenN/SenS"/>
</dbReference>
<dbReference type="Proteomes" id="UP000613512">
    <property type="component" value="Unassembled WGS sequence"/>
</dbReference>